<dbReference type="AlphaFoldDB" id="A0A9P7BJE5"/>
<sequence length="142" mass="14799">MPFSRFMELCLYTPGWGYYSAGASKFGGSGDFTTAPELGSLFAGSVANALAPVFAQLGAQARMLELGGAGRAALALCHPRTQRRPARAPAAAPAAEPAGRAGRARGLDRPPVRRGLGGRGVRQRGDRRAADAALPDPRRRGL</sequence>
<dbReference type="EC" id="2.1.1.320" evidence="7"/>
<evidence type="ECO:0000313" key="9">
    <source>
        <dbReference type="EMBL" id="KAG1275772.1"/>
    </source>
</evidence>
<evidence type="ECO:0000256" key="7">
    <source>
        <dbReference type="RuleBase" id="RU364114"/>
    </source>
</evidence>
<evidence type="ECO:0000256" key="1">
    <source>
        <dbReference type="ARBA" id="ARBA00004173"/>
    </source>
</evidence>
<dbReference type="InterPro" id="IPR029063">
    <property type="entry name" value="SAM-dependent_MTases_sf"/>
</dbReference>
<accession>A0A9P7BJE5</accession>
<gene>
    <name evidence="9" type="ORF">G6F64_014853</name>
</gene>
<dbReference type="SUPFAM" id="SSF53335">
    <property type="entry name" value="S-adenosyl-L-methionine-dependent methyltransferases"/>
    <property type="match status" value="1"/>
</dbReference>
<reference evidence="9" key="1">
    <citation type="journal article" date="2020" name="Microb. Genom.">
        <title>Genetic diversity of clinical and environmental Mucorales isolates obtained from an investigation of mucormycosis cases among solid organ transplant recipients.</title>
        <authorList>
            <person name="Nguyen M.H."/>
            <person name="Kaul D."/>
            <person name="Muto C."/>
            <person name="Cheng S.J."/>
            <person name="Richter R.A."/>
            <person name="Bruno V.M."/>
            <person name="Liu G."/>
            <person name="Beyhan S."/>
            <person name="Sundermann A.J."/>
            <person name="Mounaud S."/>
            <person name="Pasculle A.W."/>
            <person name="Nierman W.C."/>
            <person name="Driscoll E."/>
            <person name="Cumbie R."/>
            <person name="Clancy C.J."/>
            <person name="Dupont C.L."/>
        </authorList>
    </citation>
    <scope>NUCLEOTIDE SEQUENCE</scope>
    <source>
        <strain evidence="9">GL11</strain>
    </source>
</reference>
<comment type="function">
    <text evidence="7">Arginine methyltransferase involved in the assembly or stability of mitochondrial NADH:ubiquinone oxidoreductase complex (complex I).</text>
</comment>
<dbReference type="GO" id="GO:0005739">
    <property type="term" value="C:mitochondrion"/>
    <property type="evidence" value="ECO:0007669"/>
    <property type="project" value="UniProtKB-SubCell"/>
</dbReference>
<keyword evidence="3 7" id="KW-0489">Methyltransferase</keyword>
<comment type="subcellular location">
    <subcellularLocation>
        <location evidence="1 7">Mitochondrion</location>
    </subcellularLocation>
</comment>
<dbReference type="InterPro" id="IPR038375">
    <property type="entry name" value="NDUFAF7_sf"/>
</dbReference>
<comment type="caution">
    <text evidence="9">The sequence shown here is derived from an EMBL/GenBank/DDBJ whole genome shotgun (WGS) entry which is preliminary data.</text>
</comment>
<dbReference type="PANTHER" id="PTHR12049">
    <property type="entry name" value="PROTEIN ARGININE METHYLTRANSFERASE NDUFAF7, MITOCHONDRIAL"/>
    <property type="match status" value="1"/>
</dbReference>
<dbReference type="Gene3D" id="3.40.50.12710">
    <property type="match status" value="1"/>
</dbReference>
<dbReference type="PANTHER" id="PTHR12049:SF7">
    <property type="entry name" value="PROTEIN ARGININE METHYLTRANSFERASE NDUFAF7, MITOCHONDRIAL"/>
    <property type="match status" value="1"/>
</dbReference>
<protein>
    <recommendedName>
        <fullName evidence="7">Protein arginine methyltransferase NDUFAF7</fullName>
        <ecNumber evidence="7">2.1.1.320</ecNumber>
    </recommendedName>
</protein>
<evidence type="ECO:0000256" key="3">
    <source>
        <dbReference type="ARBA" id="ARBA00022603"/>
    </source>
</evidence>
<keyword evidence="10" id="KW-1185">Reference proteome</keyword>
<evidence type="ECO:0000256" key="2">
    <source>
        <dbReference type="ARBA" id="ARBA00005891"/>
    </source>
</evidence>
<feature type="compositionally biased region" description="Low complexity" evidence="8">
    <location>
        <begin position="87"/>
        <end position="101"/>
    </location>
</feature>
<evidence type="ECO:0000256" key="5">
    <source>
        <dbReference type="ARBA" id="ARBA00023128"/>
    </source>
</evidence>
<comment type="similarity">
    <text evidence="2 7">Belongs to the NDUFAF7 family.</text>
</comment>
<evidence type="ECO:0000256" key="8">
    <source>
        <dbReference type="SAM" id="MobiDB-lite"/>
    </source>
</evidence>
<evidence type="ECO:0000256" key="4">
    <source>
        <dbReference type="ARBA" id="ARBA00022679"/>
    </source>
</evidence>
<dbReference type="Proteomes" id="UP000716291">
    <property type="component" value="Unassembled WGS sequence"/>
</dbReference>
<dbReference type="InterPro" id="IPR003788">
    <property type="entry name" value="NDUFAF7"/>
</dbReference>
<dbReference type="GO" id="GO:0032259">
    <property type="term" value="P:methylation"/>
    <property type="evidence" value="ECO:0007669"/>
    <property type="project" value="UniProtKB-KW"/>
</dbReference>
<proteinExistence type="inferred from homology"/>
<comment type="catalytic activity">
    <reaction evidence="6 7">
        <text>L-arginyl-[protein] + 2 S-adenosyl-L-methionine = N(omega),N(omega)'-dimethyl-L-arginyl-[protein] + 2 S-adenosyl-L-homocysteine + 2 H(+)</text>
        <dbReference type="Rhea" id="RHEA:48108"/>
        <dbReference type="Rhea" id="RHEA-COMP:10532"/>
        <dbReference type="Rhea" id="RHEA-COMP:11992"/>
        <dbReference type="ChEBI" id="CHEBI:15378"/>
        <dbReference type="ChEBI" id="CHEBI:29965"/>
        <dbReference type="ChEBI" id="CHEBI:57856"/>
        <dbReference type="ChEBI" id="CHEBI:59789"/>
        <dbReference type="ChEBI" id="CHEBI:88221"/>
        <dbReference type="EC" id="2.1.1.320"/>
    </reaction>
</comment>
<feature type="compositionally biased region" description="Basic and acidic residues" evidence="8">
    <location>
        <begin position="123"/>
        <end position="142"/>
    </location>
</feature>
<dbReference type="GO" id="GO:0035243">
    <property type="term" value="F:protein-arginine omega-N symmetric methyltransferase activity"/>
    <property type="evidence" value="ECO:0007669"/>
    <property type="project" value="UniProtKB-EC"/>
</dbReference>
<feature type="region of interest" description="Disordered" evidence="8">
    <location>
        <begin position="80"/>
        <end position="142"/>
    </location>
</feature>
<evidence type="ECO:0000256" key="6">
    <source>
        <dbReference type="ARBA" id="ARBA00048612"/>
    </source>
</evidence>
<organism evidence="9 10">
    <name type="scientific">Rhizopus oryzae</name>
    <name type="common">Mucormycosis agent</name>
    <name type="synonym">Rhizopus arrhizus var. delemar</name>
    <dbReference type="NCBI Taxonomy" id="64495"/>
    <lineage>
        <taxon>Eukaryota</taxon>
        <taxon>Fungi</taxon>
        <taxon>Fungi incertae sedis</taxon>
        <taxon>Mucoromycota</taxon>
        <taxon>Mucoromycotina</taxon>
        <taxon>Mucoromycetes</taxon>
        <taxon>Mucorales</taxon>
        <taxon>Mucorineae</taxon>
        <taxon>Rhizopodaceae</taxon>
        <taxon>Rhizopus</taxon>
    </lineage>
</organism>
<keyword evidence="4 7" id="KW-0808">Transferase</keyword>
<dbReference type="EMBL" id="JAANQT010009937">
    <property type="protein sequence ID" value="KAG1275772.1"/>
    <property type="molecule type" value="Genomic_DNA"/>
</dbReference>
<keyword evidence="5 7" id="KW-0496">Mitochondrion</keyword>
<evidence type="ECO:0000313" key="10">
    <source>
        <dbReference type="Proteomes" id="UP000716291"/>
    </source>
</evidence>
<name>A0A9P7BJE5_RHIOR</name>